<accession>A0A3S2V9L7</accession>
<dbReference type="AlphaFoldDB" id="A0A3S2V9L7"/>
<dbReference type="OrthoDB" id="1367325at2"/>
<name>A0A3S2V9L7_9SPHI</name>
<dbReference type="Proteomes" id="UP000282759">
    <property type="component" value="Unassembled WGS sequence"/>
</dbReference>
<keyword evidence="2" id="KW-1185">Reference proteome</keyword>
<evidence type="ECO:0000313" key="2">
    <source>
        <dbReference type="Proteomes" id="UP000282759"/>
    </source>
</evidence>
<comment type="caution">
    <text evidence="1">The sequence shown here is derived from an EMBL/GenBank/DDBJ whole genome shotgun (WGS) entry which is preliminary data.</text>
</comment>
<gene>
    <name evidence="1" type="ORF">EOD41_08990</name>
</gene>
<protein>
    <submittedName>
        <fullName evidence="1">Uncharacterized protein</fullName>
    </submittedName>
</protein>
<proteinExistence type="predicted"/>
<sequence>MLADFYDSDGSYLGDDEVKDNKVYVVNYGARANKENKSVNWGGKLSAKHSSIRKTFRRNKNAGKNKVLVG</sequence>
<evidence type="ECO:0000313" key="1">
    <source>
        <dbReference type="EMBL" id="RVU02073.1"/>
    </source>
</evidence>
<organism evidence="1 2">
    <name type="scientific">Mucilaginibacter limnophilus</name>
    <dbReference type="NCBI Taxonomy" id="1932778"/>
    <lineage>
        <taxon>Bacteria</taxon>
        <taxon>Pseudomonadati</taxon>
        <taxon>Bacteroidota</taxon>
        <taxon>Sphingobacteriia</taxon>
        <taxon>Sphingobacteriales</taxon>
        <taxon>Sphingobacteriaceae</taxon>
        <taxon>Mucilaginibacter</taxon>
    </lineage>
</organism>
<dbReference type="EMBL" id="SACK01000002">
    <property type="protein sequence ID" value="RVU02073.1"/>
    <property type="molecule type" value="Genomic_DNA"/>
</dbReference>
<reference evidence="1 2" key="1">
    <citation type="submission" date="2019-01" db="EMBL/GenBank/DDBJ databases">
        <authorList>
            <person name="Chen W.-M."/>
        </authorList>
    </citation>
    <scope>NUCLEOTIDE SEQUENCE [LARGE SCALE GENOMIC DNA]</scope>
    <source>
        <strain evidence="1 2">YBJ-36</strain>
    </source>
</reference>
<dbReference type="RefSeq" id="WP_127704438.1">
    <property type="nucleotide sequence ID" value="NZ_SACK01000002.1"/>
</dbReference>